<dbReference type="Proteomes" id="UP000184608">
    <property type="component" value="Unassembled WGS sequence"/>
</dbReference>
<keyword evidence="1" id="KW-0732">Signal</keyword>
<keyword evidence="3" id="KW-1185">Reference proteome</keyword>
<sequence>MRLKSILYAITVIAMASVSTEAGLNTRQDHAINSVEPMSVLWTENDFSGRTVILKNFLDINSLNQSYELDSKASLIRLENGAEIIFYDDEYGLN</sequence>
<accession>A0A1M5VV24</accession>
<evidence type="ECO:0000313" key="3">
    <source>
        <dbReference type="Proteomes" id="UP000184608"/>
    </source>
</evidence>
<dbReference type="AlphaFoldDB" id="A0A1M5VV24"/>
<feature type="signal peptide" evidence="1">
    <location>
        <begin position="1"/>
        <end position="22"/>
    </location>
</feature>
<name>A0A1M5VV24_9VIBR</name>
<gene>
    <name evidence="2" type="ORF">VA7868_00509</name>
</gene>
<dbReference type="EMBL" id="FQXZ01000006">
    <property type="protein sequence ID" value="SHH78834.1"/>
    <property type="molecule type" value="Genomic_DNA"/>
</dbReference>
<organism evidence="2 3">
    <name type="scientific">Vibrio aerogenes CECT 7868</name>
    <dbReference type="NCBI Taxonomy" id="1216006"/>
    <lineage>
        <taxon>Bacteria</taxon>
        <taxon>Pseudomonadati</taxon>
        <taxon>Pseudomonadota</taxon>
        <taxon>Gammaproteobacteria</taxon>
        <taxon>Vibrionales</taxon>
        <taxon>Vibrionaceae</taxon>
        <taxon>Vibrio</taxon>
    </lineage>
</organism>
<protein>
    <submittedName>
        <fullName evidence="2">Uncharacterized protein</fullName>
    </submittedName>
</protein>
<proteinExistence type="predicted"/>
<evidence type="ECO:0000313" key="2">
    <source>
        <dbReference type="EMBL" id="SHH78834.1"/>
    </source>
</evidence>
<reference evidence="2 3" key="1">
    <citation type="submission" date="2016-11" db="EMBL/GenBank/DDBJ databases">
        <authorList>
            <person name="Jaros S."/>
            <person name="Januszkiewicz K."/>
            <person name="Wedrychowicz H."/>
        </authorList>
    </citation>
    <scope>NUCLEOTIDE SEQUENCE [LARGE SCALE GENOMIC DNA]</scope>
    <source>
        <strain evidence="2 3">CECT 7868</strain>
    </source>
</reference>
<evidence type="ECO:0000256" key="1">
    <source>
        <dbReference type="SAM" id="SignalP"/>
    </source>
</evidence>
<feature type="chain" id="PRO_5012838795" evidence="1">
    <location>
        <begin position="23"/>
        <end position="94"/>
    </location>
</feature>